<sequence>MTSTSEEPYGGGSWPGAHRPGGVLRRRVWGALAVLVGVVLMVFGAVTLHRPGDLPELSVGVALALLAPGVYGVCAGAVVVRRARERLPESLSMWGLMTWFAMVAAIPAVAYGSTVGGPALVAAVWGALVLLGCWFVRHESDD</sequence>
<evidence type="ECO:0000256" key="1">
    <source>
        <dbReference type="SAM" id="Phobius"/>
    </source>
</evidence>
<dbReference type="Proteomes" id="UP000325849">
    <property type="component" value="Unassembled WGS sequence"/>
</dbReference>
<dbReference type="AlphaFoldDB" id="A0A5N8VDJ6"/>
<keyword evidence="1" id="KW-1133">Transmembrane helix</keyword>
<name>A0A5N8VDJ6_9ACTN</name>
<feature type="transmembrane region" description="Helical" evidence="1">
    <location>
        <begin position="28"/>
        <end position="48"/>
    </location>
</feature>
<gene>
    <name evidence="2" type="ORF">FNH09_18080</name>
</gene>
<organism evidence="2 3">
    <name type="scientific">Streptomyces adustus</name>
    <dbReference type="NCBI Taxonomy" id="1609272"/>
    <lineage>
        <taxon>Bacteria</taxon>
        <taxon>Bacillati</taxon>
        <taxon>Actinomycetota</taxon>
        <taxon>Actinomycetes</taxon>
        <taxon>Kitasatosporales</taxon>
        <taxon>Streptomycetaceae</taxon>
        <taxon>Streptomyces</taxon>
    </lineage>
</organism>
<feature type="transmembrane region" description="Helical" evidence="1">
    <location>
        <begin position="60"/>
        <end position="79"/>
    </location>
</feature>
<protein>
    <submittedName>
        <fullName evidence="2">Uncharacterized protein</fullName>
    </submittedName>
</protein>
<feature type="transmembrane region" description="Helical" evidence="1">
    <location>
        <begin position="117"/>
        <end position="136"/>
    </location>
</feature>
<comment type="caution">
    <text evidence="2">The sequence shown here is derived from an EMBL/GenBank/DDBJ whole genome shotgun (WGS) entry which is preliminary data.</text>
</comment>
<dbReference type="RefSeq" id="WP_152889102.1">
    <property type="nucleotide sequence ID" value="NZ_VJZD01000064.1"/>
</dbReference>
<dbReference type="EMBL" id="VJZD01000064">
    <property type="protein sequence ID" value="MPY33099.1"/>
    <property type="molecule type" value="Genomic_DNA"/>
</dbReference>
<keyword evidence="1" id="KW-0812">Transmembrane</keyword>
<proteinExistence type="predicted"/>
<reference evidence="2 3" key="1">
    <citation type="submission" date="2019-07" db="EMBL/GenBank/DDBJ databases">
        <title>New species of Amycolatopsis and Streptomyces.</title>
        <authorList>
            <person name="Duangmal K."/>
            <person name="Teo W.F.A."/>
            <person name="Lipun K."/>
        </authorList>
    </citation>
    <scope>NUCLEOTIDE SEQUENCE [LARGE SCALE GENOMIC DNA]</scope>
    <source>
        <strain evidence="2 3">NBRC 109810</strain>
    </source>
</reference>
<evidence type="ECO:0000313" key="3">
    <source>
        <dbReference type="Proteomes" id="UP000325849"/>
    </source>
</evidence>
<keyword evidence="1" id="KW-0472">Membrane</keyword>
<feature type="transmembrane region" description="Helical" evidence="1">
    <location>
        <begin position="91"/>
        <end position="111"/>
    </location>
</feature>
<keyword evidence="3" id="KW-1185">Reference proteome</keyword>
<evidence type="ECO:0000313" key="2">
    <source>
        <dbReference type="EMBL" id="MPY33099.1"/>
    </source>
</evidence>
<accession>A0A5N8VDJ6</accession>